<sequence length="48" mass="5946">MNRQPLPIIWQRIIFDPLSYIHPQRLQIAPEMIVRPAARAWLRQWRRL</sequence>
<feature type="non-terminal residue" evidence="1">
    <location>
        <position position="48"/>
    </location>
</feature>
<protein>
    <submittedName>
        <fullName evidence="1">Oxygen-regulated invasion protein OrgA</fullName>
    </submittedName>
</protein>
<dbReference type="Proteomes" id="UP000004906">
    <property type="component" value="Unassembled WGS sequence"/>
</dbReference>
<evidence type="ECO:0000313" key="1">
    <source>
        <dbReference type="EMBL" id="EHC40937.1"/>
    </source>
</evidence>
<dbReference type="AlphaFoldDB" id="A0A6C8GS82"/>
<dbReference type="Pfam" id="PF09482">
    <property type="entry name" value="OrgA_MxiK"/>
    <property type="match status" value="1"/>
</dbReference>
<dbReference type="InterPro" id="IPR013388">
    <property type="entry name" value="T3SS_OrgA/MxiK"/>
</dbReference>
<accession>A0A6C8GS82</accession>
<comment type="caution">
    <text evidence="1">The sequence shown here is derived from an EMBL/GenBank/DDBJ whole genome shotgun (WGS) entry which is preliminary data.</text>
</comment>
<proteinExistence type="predicted"/>
<organism evidence="1 2">
    <name type="scientific">Salmonella enterica subsp. enterica serovar Adelaide str. A4-669</name>
    <dbReference type="NCBI Taxonomy" id="913063"/>
    <lineage>
        <taxon>Bacteria</taxon>
        <taxon>Pseudomonadati</taxon>
        <taxon>Pseudomonadota</taxon>
        <taxon>Gammaproteobacteria</taxon>
        <taxon>Enterobacterales</taxon>
        <taxon>Enterobacteriaceae</taxon>
        <taxon>Salmonella</taxon>
    </lineage>
</organism>
<dbReference type="EMBL" id="AFCI01000223">
    <property type="protein sequence ID" value="EHC40937.1"/>
    <property type="molecule type" value="Genomic_DNA"/>
</dbReference>
<reference evidence="1 2" key="1">
    <citation type="journal article" date="2011" name="BMC Genomics">
        <title>Genome sequencing reveals diversification of virulence factor content and possible host adaptation in distinct subpopulations of Salmonella enterica.</title>
        <authorList>
            <person name="den Bakker H.C."/>
            <person name="Moreno Switt A.I."/>
            <person name="Govoni G."/>
            <person name="Cummings C.A."/>
            <person name="Ranieri M.L."/>
            <person name="Degoricija L."/>
            <person name="Hoelzer K."/>
            <person name="Rodriguez-Rivera L.D."/>
            <person name="Brown S."/>
            <person name="Bolchacova E."/>
            <person name="Furtado M.R."/>
            <person name="Wiedmann M."/>
        </authorList>
    </citation>
    <scope>NUCLEOTIDE SEQUENCE [LARGE SCALE GENOMIC DNA]</scope>
    <source>
        <strain evidence="1 2">A4-669</strain>
    </source>
</reference>
<gene>
    <name evidence="1" type="ORF">LTSEADE_0605</name>
</gene>
<name>A0A6C8GS82_SALET</name>
<evidence type="ECO:0000313" key="2">
    <source>
        <dbReference type="Proteomes" id="UP000004906"/>
    </source>
</evidence>